<evidence type="ECO:0000256" key="2">
    <source>
        <dbReference type="PROSITE-ProRule" id="PRU00252"/>
    </source>
</evidence>
<proteinExistence type="predicted"/>
<dbReference type="AlphaFoldDB" id="A0A922HXE8"/>
<evidence type="ECO:0000313" key="3">
    <source>
        <dbReference type="EMBL" id="KAH7646096.1"/>
    </source>
</evidence>
<keyword evidence="5" id="KW-1185">Reference proteome</keyword>
<dbReference type="PROSITE" id="PS50935">
    <property type="entry name" value="SSB"/>
    <property type="match status" value="1"/>
</dbReference>
<dbReference type="NCBIfam" id="TIGR00621">
    <property type="entry name" value="ssb"/>
    <property type="match status" value="1"/>
</dbReference>
<reference evidence="4" key="4">
    <citation type="journal article" date="2022" name="Res Sq">
        <title>Comparative Genomics Reveals Insights into the Divergent Evolution of Astigmatic Mites and Household Pest Adaptations.</title>
        <authorList>
            <person name="Xiong Q."/>
            <person name="Wan A.T.-Y."/>
            <person name="Liu X.-Y."/>
            <person name="Fung C.S.-H."/>
            <person name="Xiao X."/>
            <person name="Malainual N."/>
            <person name="Hou J."/>
            <person name="Wang L."/>
            <person name="Wang M."/>
            <person name="Yang K."/>
            <person name="Cui Y."/>
            <person name="Leung E."/>
            <person name="Nong W."/>
            <person name="Shin S.-K."/>
            <person name="Au S."/>
            <person name="Jeong K.Y."/>
            <person name="Chew F.T."/>
            <person name="Hui J."/>
            <person name="Leung T.F."/>
            <person name="Tungtrongchitr A."/>
            <person name="Zhong N."/>
            <person name="Liu Z."/>
            <person name="Tsui S."/>
        </authorList>
    </citation>
    <scope>NUCLEOTIDE SEQUENCE</scope>
    <source>
        <strain evidence="4">Derf</strain>
        <tissue evidence="4">Whole organism</tissue>
    </source>
</reference>
<dbReference type="GO" id="GO:0003697">
    <property type="term" value="F:single-stranded DNA binding"/>
    <property type="evidence" value="ECO:0007669"/>
    <property type="project" value="InterPro"/>
</dbReference>
<name>A0A922HXE8_DERFA</name>
<accession>A0A922HXE8</accession>
<reference evidence="4" key="1">
    <citation type="submission" date="2013-05" db="EMBL/GenBank/DDBJ databases">
        <authorList>
            <person name="Yim A.K.Y."/>
            <person name="Chan T.F."/>
            <person name="Ji K.M."/>
            <person name="Liu X.Y."/>
            <person name="Zhou J.W."/>
            <person name="Li R.Q."/>
            <person name="Yang K.Y."/>
            <person name="Li J."/>
            <person name="Li M."/>
            <person name="Law P.T.W."/>
            <person name="Wu Y.L."/>
            <person name="Cai Z.L."/>
            <person name="Qin H."/>
            <person name="Bao Y."/>
            <person name="Leung R.K.K."/>
            <person name="Ng P.K.S."/>
            <person name="Zou J."/>
            <person name="Zhong X.J."/>
            <person name="Ran P.X."/>
            <person name="Zhong N.S."/>
            <person name="Liu Z.G."/>
            <person name="Tsui S.K.W."/>
        </authorList>
    </citation>
    <scope>NUCLEOTIDE SEQUENCE</scope>
    <source>
        <strain evidence="4">Derf</strain>
        <tissue evidence="4">Whole organism</tissue>
    </source>
</reference>
<dbReference type="Proteomes" id="UP000790347">
    <property type="component" value="Unassembled WGS sequence"/>
</dbReference>
<gene>
    <name evidence="4" type="primary">SSBP1_3</name>
    <name evidence="4" type="ORF">DERF_007180</name>
    <name evidence="3" type="ORF">HUG17_1634</name>
</gene>
<dbReference type="InterPro" id="IPR012340">
    <property type="entry name" value="NA-bd_OB-fold"/>
</dbReference>
<protein>
    <submittedName>
        <fullName evidence="3 4">Single-stranded dna-binding protein</fullName>
    </submittedName>
</protein>
<dbReference type="Pfam" id="PF00436">
    <property type="entry name" value="SSB"/>
    <property type="match status" value="1"/>
</dbReference>
<dbReference type="Proteomes" id="UP000828236">
    <property type="component" value="Unassembled WGS sequence"/>
</dbReference>
<reference evidence="3" key="2">
    <citation type="submission" date="2020-06" db="EMBL/GenBank/DDBJ databases">
        <authorList>
            <person name="Ji K."/>
            <person name="Li J."/>
        </authorList>
    </citation>
    <scope>NUCLEOTIDE SEQUENCE</scope>
    <source>
        <strain evidence="3">JKM2019</strain>
        <tissue evidence="3">Whole body</tissue>
    </source>
</reference>
<evidence type="ECO:0000313" key="4">
    <source>
        <dbReference type="EMBL" id="KAH9516444.1"/>
    </source>
</evidence>
<dbReference type="GO" id="GO:0006260">
    <property type="term" value="P:DNA replication"/>
    <property type="evidence" value="ECO:0007669"/>
    <property type="project" value="InterPro"/>
</dbReference>
<comment type="caution">
    <text evidence="4">The sequence shown here is derived from an EMBL/GenBank/DDBJ whole genome shotgun (WGS) entry which is preliminary data.</text>
</comment>
<keyword evidence="1 2" id="KW-0238">DNA-binding</keyword>
<dbReference type="CDD" id="cd04496">
    <property type="entry name" value="SSB_OBF"/>
    <property type="match status" value="1"/>
</dbReference>
<dbReference type="OrthoDB" id="6498417at2759"/>
<reference evidence="3" key="3">
    <citation type="journal article" date="2021" name="World Allergy Organ. J.">
        <title>Chromosome-level assembly of Dermatophagoides farinae genome and transcriptome reveals two novel allergens Der f 37 and Der f 39.</title>
        <authorList>
            <person name="Chen J."/>
            <person name="Cai Z."/>
            <person name="Fan D."/>
            <person name="Hu J."/>
            <person name="Hou Y."/>
            <person name="He Y."/>
            <person name="Zhang Z."/>
            <person name="Zhao Z."/>
            <person name="Gao P."/>
            <person name="Hu W."/>
            <person name="Sun J."/>
            <person name="Li J."/>
            <person name="Ji K."/>
        </authorList>
    </citation>
    <scope>NUCLEOTIDE SEQUENCE</scope>
    <source>
        <strain evidence="3">JKM2019</strain>
    </source>
</reference>
<organism evidence="4 5">
    <name type="scientific">Dermatophagoides farinae</name>
    <name type="common">American house dust mite</name>
    <dbReference type="NCBI Taxonomy" id="6954"/>
    <lineage>
        <taxon>Eukaryota</taxon>
        <taxon>Metazoa</taxon>
        <taxon>Ecdysozoa</taxon>
        <taxon>Arthropoda</taxon>
        <taxon>Chelicerata</taxon>
        <taxon>Arachnida</taxon>
        <taxon>Acari</taxon>
        <taxon>Acariformes</taxon>
        <taxon>Sarcoptiformes</taxon>
        <taxon>Astigmata</taxon>
        <taxon>Psoroptidia</taxon>
        <taxon>Analgoidea</taxon>
        <taxon>Pyroglyphidae</taxon>
        <taxon>Dermatophagoidinae</taxon>
        <taxon>Dermatophagoides</taxon>
    </lineage>
</organism>
<sequence>MAHQNIKNFHNLLRSRFLSDTLRFSSSKTSSEIKIPDNSKCINKVILLGRCLAEANLKPLNNTNYATFIMATNELRRTKSNEIVKRSDYHKVFVYQPFLAKKSHNLITKGTRLYLEGKLNYRKYENQFFSNIVAEKILFISGTNQQFELDNDDIIEEIDEEFITEGEEQQNVQASEKY</sequence>
<evidence type="ECO:0000256" key="1">
    <source>
        <dbReference type="ARBA" id="ARBA00023125"/>
    </source>
</evidence>
<dbReference type="SUPFAM" id="SSF50249">
    <property type="entry name" value="Nucleic acid-binding proteins"/>
    <property type="match status" value="1"/>
</dbReference>
<dbReference type="Gene3D" id="2.40.50.140">
    <property type="entry name" value="Nucleic acid-binding proteins"/>
    <property type="match status" value="1"/>
</dbReference>
<evidence type="ECO:0000313" key="5">
    <source>
        <dbReference type="Proteomes" id="UP000790347"/>
    </source>
</evidence>
<dbReference type="InterPro" id="IPR000424">
    <property type="entry name" value="Primosome_PriB/ssb"/>
</dbReference>
<dbReference type="EMBL" id="ASGP02000003">
    <property type="protein sequence ID" value="KAH9516444.1"/>
    <property type="molecule type" value="Genomic_DNA"/>
</dbReference>
<dbReference type="EMBL" id="SDOV01000001">
    <property type="protein sequence ID" value="KAH7646096.1"/>
    <property type="molecule type" value="Genomic_DNA"/>
</dbReference>
<dbReference type="InterPro" id="IPR011344">
    <property type="entry name" value="ssDNA-bd"/>
</dbReference>